<sequence length="93" mass="10630">MTEIFPSIIPRDERKSPLTVHDEWDYNVLRKVIAEHDTDAVNGKSPQLEMADWITGQYSQDELQKLRDAGQADDESDVSENTNIKAAITEIRE</sequence>
<accession>D5L2Q8</accession>
<organism evidence="1">
    <name type="scientific">uncultured virus</name>
    <dbReference type="NCBI Taxonomy" id="340016"/>
    <lineage>
        <taxon>Viruses</taxon>
        <taxon>environmental samples</taxon>
    </lineage>
</organism>
<name>D5L2Q8_9VIRU</name>
<reference evidence="1" key="1">
    <citation type="journal article" date="2010" name="Environ. Microbiol.">
        <title>The metavirome of a hypersaline environment.</title>
        <authorList>
            <person name="Santos F."/>
            <person name="Yarza P."/>
            <person name="Parro V."/>
            <person name="Briones C."/>
            <person name="Anton J."/>
        </authorList>
    </citation>
    <scope>NUCLEOTIDE SEQUENCE</scope>
</reference>
<proteinExistence type="predicted"/>
<protein>
    <submittedName>
        <fullName evidence="1">Uncharacterized protein</fullName>
    </submittedName>
</protein>
<dbReference type="EMBL" id="GU735393">
    <property type="protein sequence ID" value="ADE29317.1"/>
    <property type="molecule type" value="Genomic_DNA"/>
</dbReference>
<evidence type="ECO:0000313" key="1">
    <source>
        <dbReference type="EMBL" id="ADE29317.1"/>
    </source>
</evidence>